<evidence type="ECO:0000256" key="1">
    <source>
        <dbReference type="ARBA" id="ARBA00022475"/>
    </source>
</evidence>
<keyword evidence="1" id="KW-1003">Cell membrane</keyword>
<keyword evidence="2 6" id="KW-0812">Transmembrane</keyword>
<keyword evidence="9" id="KW-1185">Reference proteome</keyword>
<keyword evidence="4 6" id="KW-0472">Membrane</keyword>
<accession>A0ABY4SGR3</accession>
<sequence length="106" mass="11875">MRFLVWLVRAFVFFALFAFALNNQQEAAVRWFFGVEWRAPMVIIVLIAFAAGCAIGVLAMVPSWWRHRRVARRVTPEPVAPVPAAAPAVVPPPSDFLPEHPPRDGL</sequence>
<evidence type="ECO:0000259" key="7">
    <source>
        <dbReference type="Pfam" id="PF06305"/>
    </source>
</evidence>
<dbReference type="Pfam" id="PF06305">
    <property type="entry name" value="LapA_dom"/>
    <property type="match status" value="1"/>
</dbReference>
<keyword evidence="3 6" id="KW-1133">Transmembrane helix</keyword>
<protein>
    <submittedName>
        <fullName evidence="8">LapA family protein</fullName>
    </submittedName>
</protein>
<dbReference type="EMBL" id="CP097636">
    <property type="protein sequence ID" value="URI11411.1"/>
    <property type="molecule type" value="Genomic_DNA"/>
</dbReference>
<evidence type="ECO:0000256" key="5">
    <source>
        <dbReference type="SAM" id="MobiDB-lite"/>
    </source>
</evidence>
<evidence type="ECO:0000256" key="6">
    <source>
        <dbReference type="SAM" id="Phobius"/>
    </source>
</evidence>
<proteinExistence type="predicted"/>
<gene>
    <name evidence="8" type="ORF">MW290_20930</name>
</gene>
<feature type="domain" description="Lipopolysaccharide assembly protein A" evidence="7">
    <location>
        <begin position="22"/>
        <end position="73"/>
    </location>
</feature>
<reference evidence="8" key="1">
    <citation type="submission" date="2022-05" db="EMBL/GenBank/DDBJ databases">
        <title>An RpoN-dependent PEP-CTERM gene is involved in floc formation of an Aquincola tertiaricarbonis strain.</title>
        <authorList>
            <person name="Qiu D."/>
            <person name="Xia M."/>
        </authorList>
    </citation>
    <scope>NUCLEOTIDE SEQUENCE</scope>
    <source>
        <strain evidence="8">RN12</strain>
    </source>
</reference>
<feature type="transmembrane region" description="Helical" evidence="6">
    <location>
        <begin position="43"/>
        <end position="65"/>
    </location>
</feature>
<evidence type="ECO:0000313" key="8">
    <source>
        <dbReference type="EMBL" id="URI11411.1"/>
    </source>
</evidence>
<name>A0ABY4SGR3_AQUTE</name>
<dbReference type="InterPro" id="IPR010445">
    <property type="entry name" value="LapA_dom"/>
</dbReference>
<evidence type="ECO:0000256" key="4">
    <source>
        <dbReference type="ARBA" id="ARBA00023136"/>
    </source>
</evidence>
<dbReference type="RefSeq" id="WP_250199606.1">
    <property type="nucleotide sequence ID" value="NZ_CP097636.1"/>
</dbReference>
<evidence type="ECO:0000256" key="3">
    <source>
        <dbReference type="ARBA" id="ARBA00022989"/>
    </source>
</evidence>
<evidence type="ECO:0000256" key="2">
    <source>
        <dbReference type="ARBA" id="ARBA00022692"/>
    </source>
</evidence>
<dbReference type="Proteomes" id="UP001056201">
    <property type="component" value="Chromosome 2"/>
</dbReference>
<organism evidence="8 9">
    <name type="scientific">Aquincola tertiaricarbonis</name>
    <dbReference type="NCBI Taxonomy" id="391953"/>
    <lineage>
        <taxon>Bacteria</taxon>
        <taxon>Pseudomonadati</taxon>
        <taxon>Pseudomonadota</taxon>
        <taxon>Betaproteobacteria</taxon>
        <taxon>Burkholderiales</taxon>
        <taxon>Sphaerotilaceae</taxon>
        <taxon>Aquincola</taxon>
    </lineage>
</organism>
<evidence type="ECO:0000313" key="9">
    <source>
        <dbReference type="Proteomes" id="UP001056201"/>
    </source>
</evidence>
<feature type="region of interest" description="Disordered" evidence="5">
    <location>
        <begin position="79"/>
        <end position="106"/>
    </location>
</feature>
<feature type="compositionally biased region" description="Basic and acidic residues" evidence="5">
    <location>
        <begin position="97"/>
        <end position="106"/>
    </location>
</feature>